<dbReference type="Proteomes" id="UP000774000">
    <property type="component" value="Unassembled WGS sequence"/>
</dbReference>
<evidence type="ECO:0000313" key="5">
    <source>
        <dbReference type="Proteomes" id="UP000774000"/>
    </source>
</evidence>
<dbReference type="EMBL" id="JAFBDQ010000014">
    <property type="protein sequence ID" value="MBM7557582.1"/>
    <property type="molecule type" value="Genomic_DNA"/>
</dbReference>
<keyword evidence="2" id="KW-0813">Transport</keyword>
<dbReference type="Pfam" id="PF13416">
    <property type="entry name" value="SBP_bac_8"/>
    <property type="match status" value="1"/>
</dbReference>
<name>A0A938XXQ4_9FIRM</name>
<evidence type="ECO:0000313" key="4">
    <source>
        <dbReference type="EMBL" id="MBM7557582.1"/>
    </source>
</evidence>
<dbReference type="PANTHER" id="PTHR30061">
    <property type="entry name" value="MALTOSE-BINDING PERIPLASMIC PROTEIN"/>
    <property type="match status" value="1"/>
</dbReference>
<dbReference type="InterPro" id="IPR006059">
    <property type="entry name" value="SBP"/>
</dbReference>
<comment type="similarity">
    <text evidence="1">Belongs to the bacterial solute-binding protein 1 family.</text>
</comment>
<dbReference type="PANTHER" id="PTHR30061:SF50">
    <property type="entry name" value="MALTOSE_MALTODEXTRIN-BINDING PERIPLASMIC PROTEIN"/>
    <property type="match status" value="1"/>
</dbReference>
<dbReference type="RefSeq" id="WP_204702327.1">
    <property type="nucleotide sequence ID" value="NZ_JAFBDQ010000014.1"/>
</dbReference>
<dbReference type="GO" id="GO:0015768">
    <property type="term" value="P:maltose transport"/>
    <property type="evidence" value="ECO:0007669"/>
    <property type="project" value="TreeGrafter"/>
</dbReference>
<dbReference type="Gene3D" id="3.40.190.10">
    <property type="entry name" value="Periplasmic binding protein-like II"/>
    <property type="match status" value="2"/>
</dbReference>
<evidence type="ECO:0000256" key="3">
    <source>
        <dbReference type="ARBA" id="ARBA00022729"/>
    </source>
</evidence>
<evidence type="ECO:0000256" key="1">
    <source>
        <dbReference type="ARBA" id="ARBA00008520"/>
    </source>
</evidence>
<dbReference type="GO" id="GO:0042956">
    <property type="term" value="P:maltodextrin transmembrane transport"/>
    <property type="evidence" value="ECO:0007669"/>
    <property type="project" value="TreeGrafter"/>
</dbReference>
<organism evidence="4 5">
    <name type="scientific">Halanaerobacter jeridensis</name>
    <dbReference type="NCBI Taxonomy" id="706427"/>
    <lineage>
        <taxon>Bacteria</taxon>
        <taxon>Bacillati</taxon>
        <taxon>Bacillota</taxon>
        <taxon>Clostridia</taxon>
        <taxon>Halanaerobiales</taxon>
        <taxon>Halobacteroidaceae</taxon>
        <taxon>Halanaerobacter</taxon>
    </lineage>
</organism>
<reference evidence="4" key="1">
    <citation type="submission" date="2021-01" db="EMBL/GenBank/DDBJ databases">
        <title>Genomic Encyclopedia of Type Strains, Phase IV (KMG-IV): sequencing the most valuable type-strain genomes for metagenomic binning, comparative biology and taxonomic classification.</title>
        <authorList>
            <person name="Goeker M."/>
        </authorList>
    </citation>
    <scope>NUCLEOTIDE SEQUENCE</scope>
    <source>
        <strain evidence="4">DSM 23230</strain>
    </source>
</reference>
<sequence length="410" mass="45416">MNKRLIGIVVAMVMVLGVLVTSAVYAQPDSLEIWVPSGPEHDWMQDMADKYQNQTGIKIEIGVVEELDQAQRLSLDGPSGKGADVVAWPHDKLGKSIKQGLIAPIKSYLPSGYAEENFADNPIKSLTYNGKLYGLPYAFQTTALVYNKDKYNSIPDTMMGLMKKAQKMTNESKNEYGLLYKIGDFYFSGGFFFGYGAYVFKEEAGGGYDIDNIGIGSQEAVEAANFLKKFRNMGLIPKGTTGQTANGLFMEGKNAAIIMGPWMLKDFKEAGINMGVKPLPKLPNGKYPKQFTGTKGYYVSKFSDNKQAAADFIKFLTNAENSMNHYQENNIIAPHVKVVNSSEFKNDELLYPFYKQAQRGKVMPSVPAMSTVWNPVNNAIDFVINGKAPAKQIMPMTEQQIKQGIQLMGR</sequence>
<keyword evidence="3" id="KW-0732">Signal</keyword>
<protein>
    <submittedName>
        <fullName evidence="4">Arabinogalactan oligomer/maltooligosaccharide transport system substrate-binding protein</fullName>
    </submittedName>
</protein>
<accession>A0A938XXQ4</accession>
<dbReference type="AlphaFoldDB" id="A0A938XXQ4"/>
<proteinExistence type="inferred from homology"/>
<evidence type="ECO:0000256" key="2">
    <source>
        <dbReference type="ARBA" id="ARBA00022448"/>
    </source>
</evidence>
<dbReference type="GO" id="GO:0055052">
    <property type="term" value="C:ATP-binding cassette (ABC) transporter complex, substrate-binding subunit-containing"/>
    <property type="evidence" value="ECO:0007669"/>
    <property type="project" value="TreeGrafter"/>
</dbReference>
<dbReference type="SUPFAM" id="SSF53850">
    <property type="entry name" value="Periplasmic binding protein-like II"/>
    <property type="match status" value="1"/>
</dbReference>
<gene>
    <name evidence="4" type="ORF">JOC47_002448</name>
</gene>
<dbReference type="GO" id="GO:1901982">
    <property type="term" value="F:maltose binding"/>
    <property type="evidence" value="ECO:0007669"/>
    <property type="project" value="TreeGrafter"/>
</dbReference>
<comment type="caution">
    <text evidence="4">The sequence shown here is derived from an EMBL/GenBank/DDBJ whole genome shotgun (WGS) entry which is preliminary data.</text>
</comment>
<keyword evidence="5" id="KW-1185">Reference proteome</keyword>